<dbReference type="RefSeq" id="XP_049135880.1">
    <property type="nucleotide sequence ID" value="XM_049279923.1"/>
</dbReference>
<feature type="compositionally biased region" description="Basic and acidic residues" evidence="1">
    <location>
        <begin position="110"/>
        <end position="129"/>
    </location>
</feature>
<evidence type="ECO:0000313" key="2">
    <source>
        <dbReference type="EMBL" id="UQC74229.1"/>
    </source>
</evidence>
<feature type="region of interest" description="Disordered" evidence="1">
    <location>
        <begin position="103"/>
        <end position="146"/>
    </location>
</feature>
<dbReference type="KEGG" id="clup:CLUP02_00877"/>
<organism evidence="2 3">
    <name type="scientific">Colletotrichum lupini</name>
    <dbReference type="NCBI Taxonomy" id="145971"/>
    <lineage>
        <taxon>Eukaryota</taxon>
        <taxon>Fungi</taxon>
        <taxon>Dikarya</taxon>
        <taxon>Ascomycota</taxon>
        <taxon>Pezizomycotina</taxon>
        <taxon>Sordariomycetes</taxon>
        <taxon>Hypocreomycetidae</taxon>
        <taxon>Glomerellales</taxon>
        <taxon>Glomerellaceae</taxon>
        <taxon>Colletotrichum</taxon>
        <taxon>Colletotrichum acutatum species complex</taxon>
    </lineage>
</organism>
<dbReference type="AlphaFoldDB" id="A0A9Q8W8M8"/>
<dbReference type="GeneID" id="73334933"/>
<keyword evidence="3" id="KW-1185">Reference proteome</keyword>
<sequence>MVRGIATLTHRRTQCRNFAGVPAESRLDSINGKGRVGETPGSRRWRLYNDMRRVNTICLTVGLDKKKQKRNFGDLIGIQYATHSHSYTQLLTQERIPTSCIKKVTQPQSKDGRPILDFDGRMTSKKQSDDESTSNQDVTELPRQEKNGIYQMIQSTLVLASLPPSSGT</sequence>
<dbReference type="Proteomes" id="UP000830671">
    <property type="component" value="Chromosome 1"/>
</dbReference>
<proteinExistence type="predicted"/>
<evidence type="ECO:0000256" key="1">
    <source>
        <dbReference type="SAM" id="MobiDB-lite"/>
    </source>
</evidence>
<evidence type="ECO:0000313" key="3">
    <source>
        <dbReference type="Proteomes" id="UP000830671"/>
    </source>
</evidence>
<name>A0A9Q8W8M8_9PEZI</name>
<reference evidence="2" key="1">
    <citation type="journal article" date="2021" name="Mol. Plant Microbe Interact.">
        <title>Complete Genome Sequence of the Plant-Pathogenic Fungus Colletotrichum lupini.</title>
        <authorList>
            <person name="Baroncelli R."/>
            <person name="Pensec F."/>
            <person name="Da Lio D."/>
            <person name="Boufleur T."/>
            <person name="Vicente I."/>
            <person name="Sarrocco S."/>
            <person name="Picot A."/>
            <person name="Baraldi E."/>
            <person name="Sukno S."/>
            <person name="Thon M."/>
            <person name="Le Floch G."/>
        </authorList>
    </citation>
    <scope>NUCLEOTIDE SEQUENCE</scope>
    <source>
        <strain evidence="2">IMI 504893</strain>
    </source>
</reference>
<dbReference type="EMBL" id="CP019471">
    <property type="protein sequence ID" value="UQC74229.1"/>
    <property type="molecule type" value="Genomic_DNA"/>
</dbReference>
<protein>
    <submittedName>
        <fullName evidence="2">Uncharacterized protein</fullName>
    </submittedName>
</protein>
<accession>A0A9Q8W8M8</accession>
<gene>
    <name evidence="2" type="ORF">CLUP02_00877</name>
</gene>